<dbReference type="RefSeq" id="WP_137060499.1">
    <property type="nucleotide sequence ID" value="NZ_PNXQ01000005.1"/>
</dbReference>
<evidence type="ECO:0000313" key="3">
    <source>
        <dbReference type="EMBL" id="TKH45535.1"/>
    </source>
</evidence>
<proteinExistence type="predicted"/>
<comment type="caution">
    <text evidence="3">The sequence shown here is derived from an EMBL/GenBank/DDBJ whole genome shotgun (WGS) entry which is preliminary data.</text>
</comment>
<keyword evidence="1" id="KW-1133">Transmembrane helix</keyword>
<dbReference type="Pfam" id="PF13786">
    <property type="entry name" value="DUF4179"/>
    <property type="match status" value="1"/>
</dbReference>
<protein>
    <recommendedName>
        <fullName evidence="2">DUF4179 domain-containing protein</fullName>
    </recommendedName>
</protein>
<sequence>MEDINLDNEWKTAKERSCNKHVITPYVRQRLETVYSQIETGFVYQNTNSVDSASRRHTFKRIILTASFVTVMSGGMIASAFVSPTIAKSLWQVPLVNSVLQLASNWGISTAGGSAFMRAGDLGLQRVEEAGLVTKVAASSTHNGTQLRISQVAYDGVRMALTLESNREDLGTTLHDRIEDITLWCNGKPFQFDGPSLITNSGGTPGSVIVYYSDLERMYSTGKGLPDQFKLTAEIQITGIKQSFKLELPVQKIPSKNLMLTPRMEKSNDFTRFVVEKLEMTPMSTMIVTKTHYISPGPTTYGSESYGYGLAMNTLAYAVLDDEGQEQQWVTGDSGGRPGTKTRTGIHQILVAPFEKTPKFITIKPYFNITGPGGKPVYDEQGNWKRTYLPELEMKIPIGENKLK</sequence>
<keyword evidence="1" id="KW-0472">Membrane</keyword>
<dbReference type="AlphaFoldDB" id="A0A4U2Q0L6"/>
<name>A0A4U2Q0L6_9BACL</name>
<organism evidence="3 4">
    <name type="scientific">Paenibacillus terrae</name>
    <dbReference type="NCBI Taxonomy" id="159743"/>
    <lineage>
        <taxon>Bacteria</taxon>
        <taxon>Bacillati</taxon>
        <taxon>Bacillota</taxon>
        <taxon>Bacilli</taxon>
        <taxon>Bacillales</taxon>
        <taxon>Paenibacillaceae</taxon>
        <taxon>Paenibacillus</taxon>
    </lineage>
</organism>
<feature type="transmembrane region" description="Helical" evidence="1">
    <location>
        <begin position="62"/>
        <end position="82"/>
    </location>
</feature>
<accession>A0A4U2Q0L6</accession>
<dbReference type="EMBL" id="PNXQ01000005">
    <property type="protein sequence ID" value="TKH45535.1"/>
    <property type="molecule type" value="Genomic_DNA"/>
</dbReference>
<gene>
    <name evidence="3" type="ORF">C1I60_03465</name>
</gene>
<evidence type="ECO:0000256" key="1">
    <source>
        <dbReference type="SAM" id="Phobius"/>
    </source>
</evidence>
<evidence type="ECO:0000259" key="2">
    <source>
        <dbReference type="Pfam" id="PF13786"/>
    </source>
</evidence>
<dbReference type="Gene3D" id="2.60.40.1630">
    <property type="entry name" value="bacillus anthracis domain"/>
    <property type="match status" value="1"/>
</dbReference>
<feature type="domain" description="DUF4179" evidence="2">
    <location>
        <begin position="55"/>
        <end position="163"/>
    </location>
</feature>
<keyword evidence="1" id="KW-0812">Transmembrane</keyword>
<dbReference type="Proteomes" id="UP000308114">
    <property type="component" value="Unassembled WGS sequence"/>
</dbReference>
<dbReference type="InterPro" id="IPR025436">
    <property type="entry name" value="DUF4179"/>
</dbReference>
<evidence type="ECO:0000313" key="4">
    <source>
        <dbReference type="Proteomes" id="UP000308114"/>
    </source>
</evidence>
<reference evidence="3 4" key="1">
    <citation type="submission" date="2018-01" db="EMBL/GenBank/DDBJ databases">
        <title>Bacillales members from the olive rhizosphere are effective biological control agents against Verticillium dahliae.</title>
        <authorList>
            <person name="Gomez-Lama C."/>
            <person name="Legarda G."/>
            <person name="Ruano-Rosa D."/>
            <person name="Pizarro-Tobias P."/>
            <person name="Valverde-Corredor A."/>
            <person name="Niqui J.L."/>
            <person name="Trivino J.C."/>
            <person name="Roca A."/>
            <person name="Mercado-Blanco J."/>
        </authorList>
    </citation>
    <scope>NUCLEOTIDE SEQUENCE [LARGE SCALE GENOMIC DNA]</scope>
    <source>
        <strain evidence="3 4">PIC167</strain>
    </source>
</reference>